<dbReference type="AlphaFoldDB" id="A0A5J9VY29"/>
<gene>
    <name evidence="3" type="ORF">EJB05_14859</name>
</gene>
<dbReference type="InterPro" id="IPR011043">
    <property type="entry name" value="Gal_Oxase/kelch_b-propeller"/>
</dbReference>
<evidence type="ECO:0000313" key="4">
    <source>
        <dbReference type="Proteomes" id="UP000324897"/>
    </source>
</evidence>
<evidence type="ECO:0000256" key="1">
    <source>
        <dbReference type="SAM" id="MobiDB-lite"/>
    </source>
</evidence>
<accession>A0A5J9VY29</accession>
<dbReference type="InterPro" id="IPR017451">
    <property type="entry name" value="F-box-assoc_interact_dom"/>
</dbReference>
<dbReference type="Proteomes" id="UP000324897">
    <property type="component" value="Chromosome 4"/>
</dbReference>
<dbReference type="InterPro" id="IPR036047">
    <property type="entry name" value="F-box-like_dom_sf"/>
</dbReference>
<evidence type="ECO:0000313" key="3">
    <source>
        <dbReference type="EMBL" id="TVU41352.1"/>
    </source>
</evidence>
<sequence length="395" mass="44496">MASQEPPGALSRRMAPTPADPSNAGTLPMDALYEVLLHLPAKELCRLRTICKPWRVLLSEPQFAVAHAARCPDPLLIASYKDNTDHVSLVCIMDMSGHILKRVGGKEGDVVMSMSFDLVYVKTIDSGSIRLLNPATRAVYHLPHKLAEEHMTRGFKLDDYGEPVYLFGQVASTGGYKVLRMLPYRRRDNRKDLFEICTINCGSCVQWRGRQGPPKAFVWNEWTRVVIGGVVYFLTVDAYFAVLNSRGTEQSWIVSFDLEAEEWRPSIKGPSSLVEDERLNGYRGSSSKQLTLANLNSFLVIVHGPTPYMDLWFLMDSDKGLWIKNLSVQIERYEHILPIHPLALLDDGKIVMRCMDMLQIHDPRTNTFSNLMKLSPFSGISIYTGNLLSVTGVNY</sequence>
<protein>
    <recommendedName>
        <fullName evidence="2">F-box domain-containing protein</fullName>
    </recommendedName>
</protein>
<feature type="domain" description="F-box" evidence="2">
    <location>
        <begin position="21"/>
        <end position="67"/>
    </location>
</feature>
<dbReference type="EMBL" id="RWGY01000007">
    <property type="protein sequence ID" value="TVU41352.1"/>
    <property type="molecule type" value="Genomic_DNA"/>
</dbReference>
<dbReference type="PANTHER" id="PTHR31111:SF133">
    <property type="entry name" value="OS07G0196600 PROTEIN"/>
    <property type="match status" value="1"/>
</dbReference>
<name>A0A5J9VY29_9POAL</name>
<dbReference type="InterPro" id="IPR001810">
    <property type="entry name" value="F-box_dom"/>
</dbReference>
<dbReference type="PANTHER" id="PTHR31111">
    <property type="entry name" value="BNAA05G37150D PROTEIN-RELATED"/>
    <property type="match status" value="1"/>
</dbReference>
<organism evidence="3 4">
    <name type="scientific">Eragrostis curvula</name>
    <name type="common">weeping love grass</name>
    <dbReference type="NCBI Taxonomy" id="38414"/>
    <lineage>
        <taxon>Eukaryota</taxon>
        <taxon>Viridiplantae</taxon>
        <taxon>Streptophyta</taxon>
        <taxon>Embryophyta</taxon>
        <taxon>Tracheophyta</taxon>
        <taxon>Spermatophyta</taxon>
        <taxon>Magnoliopsida</taxon>
        <taxon>Liliopsida</taxon>
        <taxon>Poales</taxon>
        <taxon>Poaceae</taxon>
        <taxon>PACMAD clade</taxon>
        <taxon>Chloridoideae</taxon>
        <taxon>Eragrostideae</taxon>
        <taxon>Eragrostidinae</taxon>
        <taxon>Eragrostis</taxon>
    </lineage>
</organism>
<dbReference type="InterPro" id="IPR013187">
    <property type="entry name" value="F-box-assoc_dom_typ3"/>
</dbReference>
<dbReference type="NCBIfam" id="TIGR01640">
    <property type="entry name" value="F_box_assoc_1"/>
    <property type="match status" value="1"/>
</dbReference>
<dbReference type="SUPFAM" id="SSF50965">
    <property type="entry name" value="Galactose oxidase, central domain"/>
    <property type="match status" value="1"/>
</dbReference>
<dbReference type="Gene3D" id="1.20.1280.50">
    <property type="match status" value="1"/>
</dbReference>
<reference evidence="3 4" key="1">
    <citation type="journal article" date="2019" name="Sci. Rep.">
        <title>A high-quality genome of Eragrostis curvula grass provides insights into Poaceae evolution and supports new strategies to enhance forage quality.</title>
        <authorList>
            <person name="Carballo J."/>
            <person name="Santos B.A.C.M."/>
            <person name="Zappacosta D."/>
            <person name="Garbus I."/>
            <person name="Selva J.P."/>
            <person name="Gallo C.A."/>
            <person name="Diaz A."/>
            <person name="Albertini E."/>
            <person name="Caccamo M."/>
            <person name="Echenique V."/>
        </authorList>
    </citation>
    <scope>NUCLEOTIDE SEQUENCE [LARGE SCALE GENOMIC DNA]</scope>
    <source>
        <strain evidence="4">cv. Victoria</strain>
        <tissue evidence="3">Leaf</tissue>
    </source>
</reference>
<dbReference type="OrthoDB" id="689042at2759"/>
<comment type="caution">
    <text evidence="3">The sequence shown here is derived from an EMBL/GenBank/DDBJ whole genome shotgun (WGS) entry which is preliminary data.</text>
</comment>
<evidence type="ECO:0000259" key="2">
    <source>
        <dbReference type="PROSITE" id="PS50181"/>
    </source>
</evidence>
<dbReference type="PROSITE" id="PS50181">
    <property type="entry name" value="FBOX"/>
    <property type="match status" value="1"/>
</dbReference>
<dbReference type="SMART" id="SM00256">
    <property type="entry name" value="FBOX"/>
    <property type="match status" value="1"/>
</dbReference>
<dbReference type="Pfam" id="PF08268">
    <property type="entry name" value="FBA_3"/>
    <property type="match status" value="1"/>
</dbReference>
<keyword evidence="4" id="KW-1185">Reference proteome</keyword>
<feature type="region of interest" description="Disordered" evidence="1">
    <location>
        <begin position="1"/>
        <end position="22"/>
    </location>
</feature>
<dbReference type="SUPFAM" id="SSF81383">
    <property type="entry name" value="F-box domain"/>
    <property type="match status" value="1"/>
</dbReference>
<dbReference type="Gramene" id="TVU41352">
    <property type="protein sequence ID" value="TVU41352"/>
    <property type="gene ID" value="EJB05_14859"/>
</dbReference>
<dbReference type="Pfam" id="PF00646">
    <property type="entry name" value="F-box"/>
    <property type="match status" value="1"/>
</dbReference>
<proteinExistence type="predicted"/>